<evidence type="ECO:0000259" key="9">
    <source>
        <dbReference type="Pfam" id="PF02771"/>
    </source>
</evidence>
<evidence type="ECO:0000259" key="8">
    <source>
        <dbReference type="Pfam" id="PF02770"/>
    </source>
</evidence>
<dbReference type="PROSITE" id="PS00073">
    <property type="entry name" value="ACYL_COA_DH_2"/>
    <property type="match status" value="1"/>
</dbReference>
<dbReference type="Gene3D" id="1.10.540.10">
    <property type="entry name" value="Acyl-CoA dehydrogenase/oxidase, N-terminal domain"/>
    <property type="match status" value="1"/>
</dbReference>
<dbReference type="InterPro" id="IPR046373">
    <property type="entry name" value="Acyl-CoA_Oxase/DH_mid-dom_sf"/>
</dbReference>
<dbReference type="Pfam" id="PF02771">
    <property type="entry name" value="Acyl-CoA_dh_N"/>
    <property type="match status" value="1"/>
</dbReference>
<dbReference type="SUPFAM" id="SSF56645">
    <property type="entry name" value="Acyl-CoA dehydrogenase NM domain-like"/>
    <property type="match status" value="1"/>
</dbReference>
<dbReference type="PANTHER" id="PTHR43884">
    <property type="entry name" value="ACYL-COA DEHYDROGENASE"/>
    <property type="match status" value="1"/>
</dbReference>
<dbReference type="Pfam" id="PF02770">
    <property type="entry name" value="Acyl-CoA_dh_M"/>
    <property type="match status" value="1"/>
</dbReference>
<dbReference type="GO" id="GO:0050660">
    <property type="term" value="F:flavin adenine dinucleotide binding"/>
    <property type="evidence" value="ECO:0007669"/>
    <property type="project" value="InterPro"/>
</dbReference>
<dbReference type="Gene3D" id="2.40.110.10">
    <property type="entry name" value="Butyryl-CoA Dehydrogenase, subunit A, domain 2"/>
    <property type="match status" value="1"/>
</dbReference>
<keyword evidence="4 6" id="KW-0274">FAD</keyword>
<dbReference type="InterPro" id="IPR009075">
    <property type="entry name" value="AcylCo_DH/oxidase_C"/>
</dbReference>
<evidence type="ECO:0000313" key="10">
    <source>
        <dbReference type="EMBL" id="KJL43880.1"/>
    </source>
</evidence>
<dbReference type="Pfam" id="PF00441">
    <property type="entry name" value="Acyl-CoA_dh_1"/>
    <property type="match status" value="1"/>
</dbReference>
<dbReference type="PATRIC" id="fig|92835.4.peg.692"/>
<feature type="domain" description="Acyl-CoA dehydrogenase/oxidase N-terminal" evidence="9">
    <location>
        <begin position="11"/>
        <end position="126"/>
    </location>
</feature>
<dbReference type="FunFam" id="1.20.140.10:FF:000001">
    <property type="entry name" value="Acyl-CoA dehydrogenase"/>
    <property type="match status" value="1"/>
</dbReference>
<dbReference type="AlphaFoldDB" id="A0A0M2HHT4"/>
<evidence type="ECO:0000256" key="2">
    <source>
        <dbReference type="ARBA" id="ARBA00009347"/>
    </source>
</evidence>
<evidence type="ECO:0000259" key="7">
    <source>
        <dbReference type="Pfam" id="PF00441"/>
    </source>
</evidence>
<feature type="domain" description="Acyl-CoA dehydrogenase/oxidase C-terminal" evidence="7">
    <location>
        <begin position="240"/>
        <end position="386"/>
    </location>
</feature>
<keyword evidence="3 6" id="KW-0285">Flavoprotein</keyword>
<accession>A0A0M2HHT4</accession>
<evidence type="ECO:0000256" key="4">
    <source>
        <dbReference type="ARBA" id="ARBA00022827"/>
    </source>
</evidence>
<dbReference type="GO" id="GO:0003995">
    <property type="term" value="F:acyl-CoA dehydrogenase activity"/>
    <property type="evidence" value="ECO:0007669"/>
    <property type="project" value="InterPro"/>
</dbReference>
<dbReference type="InterPro" id="IPR036250">
    <property type="entry name" value="AcylCo_DH-like_C"/>
</dbReference>
<dbReference type="PIRSF" id="PIRSF016578">
    <property type="entry name" value="HsaA"/>
    <property type="match status" value="1"/>
</dbReference>
<protein>
    <submittedName>
        <fullName evidence="10">Acyl-CoA dehydrogenase</fullName>
        <ecNumber evidence="10">1.3.99.-</ecNumber>
    </submittedName>
</protein>
<evidence type="ECO:0000313" key="11">
    <source>
        <dbReference type="Proteomes" id="UP000033956"/>
    </source>
</evidence>
<keyword evidence="5 6" id="KW-0560">Oxidoreductase</keyword>
<organism evidence="10 11">
    <name type="scientific">Microbacterium terrae</name>
    <dbReference type="NCBI Taxonomy" id="69369"/>
    <lineage>
        <taxon>Bacteria</taxon>
        <taxon>Bacillati</taxon>
        <taxon>Actinomycetota</taxon>
        <taxon>Actinomycetes</taxon>
        <taxon>Micrococcales</taxon>
        <taxon>Microbacteriaceae</taxon>
        <taxon>Microbacterium</taxon>
    </lineage>
</organism>
<evidence type="ECO:0000256" key="1">
    <source>
        <dbReference type="ARBA" id="ARBA00001974"/>
    </source>
</evidence>
<reference evidence="10 11" key="1">
    <citation type="submission" date="2015-02" db="EMBL/GenBank/DDBJ databases">
        <title>Draft genome sequences of ten Microbacterium spp. with emphasis on heavy metal contaminated environments.</title>
        <authorList>
            <person name="Corretto E."/>
        </authorList>
    </citation>
    <scope>NUCLEOTIDE SEQUENCE [LARGE SCALE GENOMIC DNA]</scope>
    <source>
        <strain evidence="10 11">DSM 12510</strain>
    </source>
</reference>
<dbReference type="InterPro" id="IPR009100">
    <property type="entry name" value="AcylCoA_DH/oxidase_NM_dom_sf"/>
</dbReference>
<comment type="caution">
    <text evidence="10">The sequence shown here is derived from an EMBL/GenBank/DDBJ whole genome shotgun (WGS) entry which is preliminary data.</text>
</comment>
<comment type="cofactor">
    <cofactor evidence="1 6">
        <name>FAD</name>
        <dbReference type="ChEBI" id="CHEBI:57692"/>
    </cofactor>
</comment>
<dbReference type="SUPFAM" id="SSF47203">
    <property type="entry name" value="Acyl-CoA dehydrogenase C-terminal domain-like"/>
    <property type="match status" value="1"/>
</dbReference>
<evidence type="ECO:0000256" key="6">
    <source>
        <dbReference type="RuleBase" id="RU362125"/>
    </source>
</evidence>
<dbReference type="STRING" id="92835.RS81_00673"/>
<name>A0A0M2HHT4_9MICO</name>
<sequence>MAHMERDIYDEDHEAFRDVVKEFIKRYATEEKRKQWDADGEIDRATMLAAGEAGIIGLSVPEEFGGAGMLQDYRFRAIVLEEVIGAGQGSLAGALGIQDDLAVPYIAHMGTQEQKEKWLPRMATGEILGALAMTEPGTGSDLRGIKTTAKKVDGGYIVNGAKTFISSGKTADIVVTFVKTGEGNRPDAFSLLILEDGMEGFDHSKKLEKMGFHGWDTAEMSFVDVFVPEENLIGGKEGLGFIQLMMNLPLERLSIGVAAAAAGEAAFVWTRDYTASREAFGQPISDFQNTRFKLADMATTVDVMWAYIDRAMMLYKDAKLTAEEAAKVKFWATDREWELLDVGVQLHGGYGYITEYPIARAFLDARVHRIYGGTNEIMRDLVARQIVGKR</sequence>
<dbReference type="InterPro" id="IPR006089">
    <property type="entry name" value="Acyl-CoA_DH_CS"/>
</dbReference>
<dbReference type="InterPro" id="IPR037069">
    <property type="entry name" value="AcylCoA_DH/ox_N_sf"/>
</dbReference>
<dbReference type="InterPro" id="IPR013786">
    <property type="entry name" value="AcylCoA_DH/ox_N"/>
</dbReference>
<dbReference type="FunFam" id="2.40.110.10:FF:000002">
    <property type="entry name" value="Acyl-CoA dehydrogenase fadE12"/>
    <property type="match status" value="1"/>
</dbReference>
<dbReference type="EMBL" id="JYIZ01000035">
    <property type="protein sequence ID" value="KJL43880.1"/>
    <property type="molecule type" value="Genomic_DNA"/>
</dbReference>
<dbReference type="EC" id="1.3.99.-" evidence="10"/>
<keyword evidence="11" id="KW-1185">Reference proteome</keyword>
<feature type="domain" description="Acyl-CoA oxidase/dehydrogenase middle" evidence="8">
    <location>
        <begin position="130"/>
        <end position="225"/>
    </location>
</feature>
<evidence type="ECO:0000256" key="3">
    <source>
        <dbReference type="ARBA" id="ARBA00022630"/>
    </source>
</evidence>
<comment type="similarity">
    <text evidence="2 6">Belongs to the acyl-CoA dehydrogenase family.</text>
</comment>
<dbReference type="Gene3D" id="1.20.140.10">
    <property type="entry name" value="Butyryl-CoA Dehydrogenase, subunit A, domain 3"/>
    <property type="match status" value="1"/>
</dbReference>
<dbReference type="PANTHER" id="PTHR43884:SF12">
    <property type="entry name" value="ISOVALERYL-COA DEHYDROGENASE, MITOCHONDRIAL-RELATED"/>
    <property type="match status" value="1"/>
</dbReference>
<gene>
    <name evidence="10" type="primary">mmgC_1</name>
    <name evidence="10" type="ORF">RS81_00673</name>
</gene>
<dbReference type="InterPro" id="IPR006091">
    <property type="entry name" value="Acyl-CoA_Oxase/DH_mid-dom"/>
</dbReference>
<evidence type="ECO:0000256" key="5">
    <source>
        <dbReference type="ARBA" id="ARBA00023002"/>
    </source>
</evidence>
<dbReference type="Proteomes" id="UP000033956">
    <property type="component" value="Unassembled WGS sequence"/>
</dbReference>
<proteinExistence type="inferred from homology"/>